<reference evidence="2 3" key="1">
    <citation type="submission" date="2016-12" db="EMBL/GenBank/DDBJ databases">
        <title>The new phylogeny of genus Mycobacterium.</title>
        <authorList>
            <person name="Tortoli E."/>
            <person name="Trovato A."/>
            <person name="Cirillo D.M."/>
        </authorList>
    </citation>
    <scope>NUCLEOTIDE SEQUENCE [LARGE SCALE GENOMIC DNA]</scope>
    <source>
        <strain evidence="2 3">CCUG 66554</strain>
    </source>
</reference>
<evidence type="ECO:0000313" key="3">
    <source>
        <dbReference type="Proteomes" id="UP000192434"/>
    </source>
</evidence>
<evidence type="ECO:0000313" key="2">
    <source>
        <dbReference type="EMBL" id="ORB48772.1"/>
    </source>
</evidence>
<dbReference type="OrthoDB" id="4732941at2"/>
<name>A0A1S4VKL9_9MYCO</name>
<gene>
    <name evidence="2" type="ORF">BST43_24110</name>
</gene>
<dbReference type="Proteomes" id="UP000192434">
    <property type="component" value="Unassembled WGS sequence"/>
</dbReference>
<dbReference type="InterPro" id="IPR049709">
    <property type="entry name" value="IniB-like_N"/>
</dbReference>
<dbReference type="STRING" id="1578165.BKG68_16045"/>
<dbReference type="RefSeq" id="WP_083019649.1">
    <property type="nucleotide sequence ID" value="NZ_CP010271.1"/>
</dbReference>
<sequence length="209" mass="21498">MGNNLLDFVMALVRDQDMAAQYAANPEQVIADAHLDGVQPADVSALIPVVSESIPTALGAQASQLAANPAAGDLTQALHTALPADNIWATGAATRAFEAFDSPFTAPTHDPSLDAGLHTATNAVSDLGARQDAITLPDQFGPSADSAVSAIDQFQAPLQTPDAGFEPGHFIADAATSGSVDSGLQDPFFDHGDLGHHPGIDHDPGLDQF</sequence>
<feature type="region of interest" description="Disordered" evidence="1">
    <location>
        <begin position="189"/>
        <end position="209"/>
    </location>
</feature>
<protein>
    <submittedName>
        <fullName evidence="2">Uncharacterized protein</fullName>
    </submittedName>
</protein>
<dbReference type="AlphaFoldDB" id="A0A1S4VKL9"/>
<accession>A0A1S4VKL9</accession>
<proteinExistence type="predicted"/>
<organism evidence="2 3">
    <name type="scientific">Mycobacteroides saopaulense</name>
    <dbReference type="NCBI Taxonomy" id="1578165"/>
    <lineage>
        <taxon>Bacteria</taxon>
        <taxon>Bacillati</taxon>
        <taxon>Actinomycetota</taxon>
        <taxon>Actinomycetes</taxon>
        <taxon>Mycobacteriales</taxon>
        <taxon>Mycobacteriaceae</taxon>
        <taxon>Mycobacteroides</taxon>
    </lineage>
</organism>
<dbReference type="NCBIfam" id="NF038176">
    <property type="entry name" value="Rv0340_fam"/>
    <property type="match status" value="1"/>
</dbReference>
<dbReference type="KEGG" id="msao:MYCSP_20185"/>
<dbReference type="NCBIfam" id="NF038175">
    <property type="entry name" value="IniB_NTERM"/>
    <property type="match status" value="1"/>
</dbReference>
<evidence type="ECO:0000256" key="1">
    <source>
        <dbReference type="SAM" id="MobiDB-lite"/>
    </source>
</evidence>
<dbReference type="EMBL" id="MVII01000044">
    <property type="protein sequence ID" value="ORB48772.1"/>
    <property type="molecule type" value="Genomic_DNA"/>
</dbReference>
<comment type="caution">
    <text evidence="2">The sequence shown here is derived from an EMBL/GenBank/DDBJ whole genome shotgun (WGS) entry which is preliminary data.</text>
</comment>